<feature type="transmembrane region" description="Helical" evidence="2">
    <location>
        <begin position="584"/>
        <end position="603"/>
    </location>
</feature>
<name>A0A9E7G7Q6_9LILI</name>
<feature type="compositionally biased region" description="Acidic residues" evidence="1">
    <location>
        <begin position="7"/>
        <end position="18"/>
    </location>
</feature>
<protein>
    <submittedName>
        <fullName evidence="3">VIT family</fullName>
    </submittedName>
</protein>
<dbReference type="EMBL" id="CP097508">
    <property type="protein sequence ID" value="URE09640.1"/>
    <property type="molecule type" value="Genomic_DNA"/>
</dbReference>
<accession>A0A9E7G7Q6</accession>
<organism evidence="3 4">
    <name type="scientific">Musa troglodytarum</name>
    <name type="common">fe'i banana</name>
    <dbReference type="NCBI Taxonomy" id="320322"/>
    <lineage>
        <taxon>Eukaryota</taxon>
        <taxon>Viridiplantae</taxon>
        <taxon>Streptophyta</taxon>
        <taxon>Embryophyta</taxon>
        <taxon>Tracheophyta</taxon>
        <taxon>Spermatophyta</taxon>
        <taxon>Magnoliopsida</taxon>
        <taxon>Liliopsida</taxon>
        <taxon>Zingiberales</taxon>
        <taxon>Musaceae</taxon>
        <taxon>Musa</taxon>
    </lineage>
</organism>
<feature type="region of interest" description="Disordered" evidence="1">
    <location>
        <begin position="1"/>
        <end position="51"/>
    </location>
</feature>
<feature type="transmembrane region" description="Helical" evidence="2">
    <location>
        <begin position="552"/>
        <end position="572"/>
    </location>
</feature>
<sequence length="670" mass="73360">MRRGMEMESEDVEEELEDMSGGLDTPRGAPPETAEEGGGGEAERRSVHYDEDQEGGFNIFHIFEKGKGTHVQSSEQVSEKKINWISSIFKVDRSKTKESEPGVDATKITSQSDQIIQGSEATTTEVLAHSDVRINVAKQTATARDTETSNDRFSGPSSISFKKQMEDQPELHDPATQTISTSEAMIQIKESIDAGVKDNDVRMRDDYGVDATKITSQSDQIIQGSEATTTKVLAHSDVRINVAEQTARDTEISNDRLSGPSSVSFKGHMEDQSELHDPATQTINTLGAMFQIKESIDAGVKENDVRMMDDSGVDASKITFQSEQIIQGSEANATEVLTHSDVAINVAEQTARDTEISNDRLSGPSSVSYKEQTEDQPELRDPATQTISTSEAMIQIKELNDDVVNDNDVRMKDDSGVDANKITSQSDQIIQGSETSTTEVLAHSDVRINVAEQTARDTEISNDWDILKSIVYGGLNESVTSLAVVSSAAGADVSTLKIVAVGLAKLIGGFLLITRELFELRTAQDEATEQKDEQVGRYWELLGWRANFRRHLTVATMSYILFGLVPPVVYGFSFRRSDRKEFKLMAVAASSLLCTALLALGKAHVKPQKGYVKTMVYYIGLGVSACGPSYLAGMLIDKLLEKLGLFDQGTTLRSPPTLGRLIEMMEPCCY</sequence>
<keyword evidence="2" id="KW-1133">Transmembrane helix</keyword>
<feature type="compositionally biased region" description="Basic and acidic residues" evidence="1">
    <location>
        <begin position="371"/>
        <end position="381"/>
    </location>
</feature>
<feature type="compositionally biased region" description="Basic and acidic residues" evidence="1">
    <location>
        <begin position="41"/>
        <end position="50"/>
    </location>
</feature>
<dbReference type="Proteomes" id="UP001055439">
    <property type="component" value="Chromosome 6"/>
</dbReference>
<proteinExistence type="predicted"/>
<keyword evidence="4" id="KW-1185">Reference proteome</keyword>
<feature type="compositionally biased region" description="Polar residues" evidence="1">
    <location>
        <begin position="359"/>
        <end position="370"/>
    </location>
</feature>
<keyword evidence="2" id="KW-0472">Membrane</keyword>
<dbReference type="PANTHER" id="PTHR38937:SF2">
    <property type="entry name" value="MEMBRANE PROTEIN OF ER BODY-LIKE PROTEIN ISOFORM X1"/>
    <property type="match status" value="1"/>
</dbReference>
<dbReference type="PANTHER" id="PTHR38937">
    <property type="entry name" value="MEMBRANE PROTEIN OF ER BODY-LIKE PROTEIN"/>
    <property type="match status" value="1"/>
</dbReference>
<dbReference type="OrthoDB" id="1924921at2759"/>
<evidence type="ECO:0000256" key="1">
    <source>
        <dbReference type="SAM" id="MobiDB-lite"/>
    </source>
</evidence>
<evidence type="ECO:0000256" key="2">
    <source>
        <dbReference type="SAM" id="Phobius"/>
    </source>
</evidence>
<reference evidence="3" key="1">
    <citation type="submission" date="2022-05" db="EMBL/GenBank/DDBJ databases">
        <title>The Musa troglodytarum L. genome provides insights into the mechanism of non-climacteric behaviour and enrichment of carotenoids.</title>
        <authorList>
            <person name="Wang J."/>
        </authorList>
    </citation>
    <scope>NUCLEOTIDE SEQUENCE</scope>
    <source>
        <tissue evidence="3">Leaf</tissue>
    </source>
</reference>
<dbReference type="InterPro" id="IPR052843">
    <property type="entry name" value="ER_body_metal_sequester"/>
</dbReference>
<feature type="transmembrane region" description="Helical" evidence="2">
    <location>
        <begin position="615"/>
        <end position="636"/>
    </location>
</feature>
<evidence type="ECO:0000313" key="3">
    <source>
        <dbReference type="EMBL" id="URE09640.1"/>
    </source>
</evidence>
<evidence type="ECO:0000313" key="4">
    <source>
        <dbReference type="Proteomes" id="UP001055439"/>
    </source>
</evidence>
<dbReference type="AlphaFoldDB" id="A0A9E7G7Q6"/>
<gene>
    <name evidence="3" type="ORF">MUK42_04792</name>
</gene>
<feature type="region of interest" description="Disordered" evidence="1">
    <location>
        <begin position="349"/>
        <end position="384"/>
    </location>
</feature>
<keyword evidence="2" id="KW-0812">Transmembrane</keyword>